<name>A0A9X0WJX6_9GAMM</name>
<evidence type="ECO:0000313" key="1">
    <source>
        <dbReference type="EMBL" id="MBK1645699.1"/>
    </source>
</evidence>
<keyword evidence="2" id="KW-1185">Reference proteome</keyword>
<dbReference type="EMBL" id="NRSD01000014">
    <property type="protein sequence ID" value="MBK1645699.1"/>
    <property type="molecule type" value="Genomic_DNA"/>
</dbReference>
<evidence type="ECO:0000313" key="2">
    <source>
        <dbReference type="Proteomes" id="UP001138802"/>
    </source>
</evidence>
<dbReference type="InterPro" id="IPR021327">
    <property type="entry name" value="DUF2934"/>
</dbReference>
<proteinExistence type="predicted"/>
<comment type="caution">
    <text evidence="1">The sequence shown here is derived from an EMBL/GenBank/DDBJ whole genome shotgun (WGS) entry which is preliminary data.</text>
</comment>
<dbReference type="Proteomes" id="UP001138802">
    <property type="component" value="Unassembled WGS sequence"/>
</dbReference>
<evidence type="ECO:0008006" key="3">
    <source>
        <dbReference type="Google" id="ProtNLM"/>
    </source>
</evidence>
<organism evidence="1 2">
    <name type="scientific">Thiocapsa imhoffii</name>
    <dbReference type="NCBI Taxonomy" id="382777"/>
    <lineage>
        <taxon>Bacteria</taxon>
        <taxon>Pseudomonadati</taxon>
        <taxon>Pseudomonadota</taxon>
        <taxon>Gammaproteobacteria</taxon>
        <taxon>Chromatiales</taxon>
        <taxon>Chromatiaceae</taxon>
        <taxon>Thiocapsa</taxon>
    </lineage>
</organism>
<dbReference type="Pfam" id="PF11154">
    <property type="entry name" value="DUF2934"/>
    <property type="match status" value="1"/>
</dbReference>
<sequence>MVHEAAYYRAEKRGFTPGHEVEDWAAAEREIDDLLERAKRLFGG</sequence>
<accession>A0A9X0WJX6</accession>
<protein>
    <recommendedName>
        <fullName evidence="3">DUF2934 domain-containing protein</fullName>
    </recommendedName>
</protein>
<dbReference type="AlphaFoldDB" id="A0A9X0WJX6"/>
<reference evidence="1 2" key="1">
    <citation type="journal article" date="2020" name="Microorganisms">
        <title>Osmotic Adaptation and Compatible Solute Biosynthesis of Phototrophic Bacteria as Revealed from Genome Analyses.</title>
        <authorList>
            <person name="Imhoff J.F."/>
            <person name="Rahn T."/>
            <person name="Kunzel S."/>
            <person name="Keller A."/>
            <person name="Neulinger S.C."/>
        </authorList>
    </citation>
    <scope>NUCLEOTIDE SEQUENCE [LARGE SCALE GENOMIC DNA]</scope>
    <source>
        <strain evidence="1 2">DSM 21303</strain>
    </source>
</reference>
<gene>
    <name evidence="1" type="ORF">CKO25_13780</name>
</gene>